<protein>
    <submittedName>
        <fullName evidence="1">ABC transporter ATP-binding protein, putative</fullName>
    </submittedName>
</protein>
<dbReference type="GeneID" id="39873821"/>
<gene>
    <name evidence="1" type="ORF">BOVATA_015440</name>
</gene>
<organism evidence="1 2">
    <name type="scientific">Babesia ovata</name>
    <dbReference type="NCBI Taxonomy" id="189622"/>
    <lineage>
        <taxon>Eukaryota</taxon>
        <taxon>Sar</taxon>
        <taxon>Alveolata</taxon>
        <taxon>Apicomplexa</taxon>
        <taxon>Aconoidasida</taxon>
        <taxon>Piroplasmida</taxon>
        <taxon>Babesiidae</taxon>
        <taxon>Babesia</taxon>
    </lineage>
</organism>
<keyword evidence="1" id="KW-0067">ATP-binding</keyword>
<keyword evidence="2" id="KW-1185">Reference proteome</keyword>
<dbReference type="RefSeq" id="XP_028866294.1">
    <property type="nucleotide sequence ID" value="XM_029010461.1"/>
</dbReference>
<dbReference type="GO" id="GO:0005524">
    <property type="term" value="F:ATP binding"/>
    <property type="evidence" value="ECO:0007669"/>
    <property type="project" value="UniProtKB-KW"/>
</dbReference>
<dbReference type="VEuPathDB" id="PiroplasmaDB:BOVATA_015440"/>
<evidence type="ECO:0000313" key="1">
    <source>
        <dbReference type="EMBL" id="GBE60051.1"/>
    </source>
</evidence>
<dbReference type="OrthoDB" id="10559549at2759"/>
<dbReference type="EMBL" id="BDSA01000002">
    <property type="protein sequence ID" value="GBE60051.1"/>
    <property type="molecule type" value="Genomic_DNA"/>
</dbReference>
<accession>A0A2H6KAM7</accession>
<keyword evidence="1" id="KW-0547">Nucleotide-binding</keyword>
<dbReference type="Proteomes" id="UP000236319">
    <property type="component" value="Unassembled WGS sequence"/>
</dbReference>
<sequence length="497" mass="54317">MAWNSSKSITPSLRNTTGIVRIEQLEGLLQPLLLHEVAAVHGHGEELAVVDEAVFVEIDVLQNLVDLFFHLQYLDVVQRRALEVQVLREAPDELVAVELPVAVRVHPAENGGQVVALLLRNELGAYVEQRGLRQLLRIVEALHVVDGELQAGEVHAVIPGHVGEPVVLERLVRADALGGVVRNHARDEVLRTLRHLAPLRQVEGVLAGLHLLDDLGLIRAVEGRETAQQNVQDHTNRPYVALAVVHALEHVWRDVVRGADLVLHLRVQVAVRGETEVDDPDVGIGVLGLKQQVLGLEVAVHDVLLVHVVDTAEHLLDNLRGVLLGEALSVDNFVEQFAAGVQLRDEVVVLLVLVELEDLHDVRVVQRLEHVHLAQKRLVVALALHRALQNHLHGVLLSGLAVEAQQYLAERPLSEKFDGLVVVTKRSIGTGDEHARGGLQRAGTYLRGTDTVASLRGRSLGITAQSGEFFSHSVVPPGKRYAKTHLGGAPGDPRRCS</sequence>
<dbReference type="AlphaFoldDB" id="A0A2H6KAM7"/>
<comment type="caution">
    <text evidence="1">The sequence shown here is derived from an EMBL/GenBank/DDBJ whole genome shotgun (WGS) entry which is preliminary data.</text>
</comment>
<reference evidence="1 2" key="1">
    <citation type="journal article" date="2017" name="BMC Genomics">
        <title>Whole-genome assembly of Babesia ovata and comparative genomics between closely related pathogens.</title>
        <authorList>
            <person name="Yamagishi J."/>
            <person name="Asada M."/>
            <person name="Hakimi H."/>
            <person name="Tanaka T.Q."/>
            <person name="Sugimoto C."/>
            <person name="Kawazu S."/>
        </authorList>
    </citation>
    <scope>NUCLEOTIDE SEQUENCE [LARGE SCALE GENOMIC DNA]</scope>
    <source>
        <strain evidence="1 2">Miyake</strain>
    </source>
</reference>
<name>A0A2H6KAM7_9APIC</name>
<evidence type="ECO:0000313" key="2">
    <source>
        <dbReference type="Proteomes" id="UP000236319"/>
    </source>
</evidence>
<proteinExistence type="predicted"/>